<dbReference type="InterPro" id="IPR001107">
    <property type="entry name" value="Band_7"/>
</dbReference>
<reference evidence="7" key="1">
    <citation type="submission" date="2019-08" db="EMBL/GenBank/DDBJ databases">
        <title>The improved chromosome-level genome for the pearl oyster Pinctada fucata martensii using PacBio sequencing and Hi-C.</title>
        <authorList>
            <person name="Zheng Z."/>
        </authorList>
    </citation>
    <scope>NUCLEOTIDE SEQUENCE</scope>
    <source>
        <strain evidence="7">ZZ-2019</strain>
        <tissue evidence="7">Adductor muscle</tissue>
    </source>
</reference>
<dbReference type="GO" id="GO:0072659">
    <property type="term" value="P:protein localization to plasma membrane"/>
    <property type="evidence" value="ECO:0007669"/>
    <property type="project" value="TreeGrafter"/>
</dbReference>
<dbReference type="AlphaFoldDB" id="A0AA89BTV3"/>
<accession>A0AA89BTV3</accession>
<dbReference type="GO" id="GO:0002090">
    <property type="term" value="P:regulation of receptor internalization"/>
    <property type="evidence" value="ECO:0007669"/>
    <property type="project" value="TreeGrafter"/>
</dbReference>
<dbReference type="InterPro" id="IPR031905">
    <property type="entry name" value="Flotillin_C"/>
</dbReference>
<gene>
    <name evidence="7" type="ORF">FSP39_002500</name>
</gene>
<comment type="caution">
    <text evidence="7">The sequence shown here is derived from an EMBL/GenBank/DDBJ whole genome shotgun (WGS) entry which is preliminary data.</text>
</comment>
<evidence type="ECO:0000313" key="8">
    <source>
        <dbReference type="Proteomes" id="UP001186944"/>
    </source>
</evidence>
<dbReference type="GO" id="GO:2000049">
    <property type="term" value="P:positive regulation of cell-cell adhesion mediated by cadherin"/>
    <property type="evidence" value="ECO:0007669"/>
    <property type="project" value="TreeGrafter"/>
</dbReference>
<keyword evidence="3" id="KW-0472">Membrane</keyword>
<dbReference type="GO" id="GO:0016600">
    <property type="term" value="C:flotillin complex"/>
    <property type="evidence" value="ECO:0007669"/>
    <property type="project" value="TreeGrafter"/>
</dbReference>
<dbReference type="SUPFAM" id="SSF117892">
    <property type="entry name" value="Band 7/SPFH domain"/>
    <property type="match status" value="1"/>
</dbReference>
<feature type="domain" description="Band 7" evidence="6">
    <location>
        <begin position="94"/>
        <end position="308"/>
    </location>
</feature>
<dbReference type="GO" id="GO:0045807">
    <property type="term" value="P:positive regulation of endocytosis"/>
    <property type="evidence" value="ECO:0007669"/>
    <property type="project" value="TreeGrafter"/>
</dbReference>
<dbReference type="Pfam" id="PF01145">
    <property type="entry name" value="Band_7"/>
    <property type="match status" value="1"/>
</dbReference>
<organism evidence="7 8">
    <name type="scientific">Pinctada imbricata</name>
    <name type="common">Atlantic pearl-oyster</name>
    <name type="synonym">Pinctada martensii</name>
    <dbReference type="NCBI Taxonomy" id="66713"/>
    <lineage>
        <taxon>Eukaryota</taxon>
        <taxon>Metazoa</taxon>
        <taxon>Spiralia</taxon>
        <taxon>Lophotrochozoa</taxon>
        <taxon>Mollusca</taxon>
        <taxon>Bivalvia</taxon>
        <taxon>Autobranchia</taxon>
        <taxon>Pteriomorphia</taxon>
        <taxon>Pterioida</taxon>
        <taxon>Pterioidea</taxon>
        <taxon>Pteriidae</taxon>
        <taxon>Pinctada</taxon>
    </lineage>
</organism>
<comment type="subcellular location">
    <subcellularLocation>
        <location evidence="1">Membrane</location>
    </subcellularLocation>
</comment>
<dbReference type="Proteomes" id="UP001186944">
    <property type="component" value="Unassembled WGS sequence"/>
</dbReference>
<sequence>MNLNTLTLAIESPMVYTKQGVAISVTGIAQVSRCHGDRPQQIPAFNYYKKLSLNTLTLVVESPQVYTQLGVAISVTGIAQVKIQGSSKEMMEAACELFLGKPEREIQRIAQETLEGHQRAIMGNMTVEEIYKDRKKFSKAVFEVASSDLVNMGICVVSYTLKDIRDDEGYLMSLGMKRTAEVKRDARMGEAQATMESGIKGYLKSLGQARTAQVKRDARMGEAAAQMESGIKEAMAEEKRMAARYANDIEIAKSQRDFELKKAAYDMEIQTKKAQSDLAYDLQAAKTKQRIKEEQMQIKVEERSKQIELQEQEITRRERELEATVRKPADAERFRLEKLAEANRTRVILEAEAEAEAVRVKGEAEAFAIEAKAKAEAEQMAKKADAWKDYQDAAMVDMILETLPKVAAEISAPLCNAKKVTMVSSGKGDVGAAKLSGEVLTIMEKLPHVVENMTGINITKVSYL</sequence>
<evidence type="ECO:0000256" key="2">
    <source>
        <dbReference type="ARBA" id="ARBA00007161"/>
    </source>
</evidence>
<keyword evidence="5" id="KW-0175">Coiled coil</keyword>
<dbReference type="InterPro" id="IPR036013">
    <property type="entry name" value="Band_7/SPFH_dom_sf"/>
</dbReference>
<dbReference type="GO" id="GO:0031410">
    <property type="term" value="C:cytoplasmic vesicle"/>
    <property type="evidence" value="ECO:0007669"/>
    <property type="project" value="TreeGrafter"/>
</dbReference>
<evidence type="ECO:0000256" key="4">
    <source>
        <dbReference type="RuleBase" id="RU366054"/>
    </source>
</evidence>
<feature type="coiled-coil region" evidence="5">
    <location>
        <begin position="284"/>
        <end position="327"/>
    </location>
</feature>
<dbReference type="Gene3D" id="3.30.479.30">
    <property type="entry name" value="Band 7 domain"/>
    <property type="match status" value="1"/>
</dbReference>
<evidence type="ECO:0000259" key="6">
    <source>
        <dbReference type="SMART" id="SM00244"/>
    </source>
</evidence>
<evidence type="ECO:0000256" key="3">
    <source>
        <dbReference type="ARBA" id="ARBA00023136"/>
    </source>
</evidence>
<evidence type="ECO:0000313" key="7">
    <source>
        <dbReference type="EMBL" id="KAK3087165.1"/>
    </source>
</evidence>
<dbReference type="InterPro" id="IPR027705">
    <property type="entry name" value="Flotillin_fam"/>
</dbReference>
<evidence type="ECO:0000256" key="5">
    <source>
        <dbReference type="SAM" id="Coils"/>
    </source>
</evidence>
<dbReference type="PANTHER" id="PTHR13806:SF46">
    <property type="entry name" value="FLOTILLIN-1-RELATED"/>
    <property type="match status" value="1"/>
</dbReference>
<protein>
    <recommendedName>
        <fullName evidence="6">Band 7 domain-containing protein</fullName>
    </recommendedName>
</protein>
<keyword evidence="8" id="KW-1185">Reference proteome</keyword>
<proteinExistence type="inferred from homology"/>
<dbReference type="GO" id="GO:0002020">
    <property type="term" value="F:protease binding"/>
    <property type="evidence" value="ECO:0007669"/>
    <property type="project" value="TreeGrafter"/>
</dbReference>
<dbReference type="EMBL" id="VSWD01000011">
    <property type="protein sequence ID" value="KAK3087165.1"/>
    <property type="molecule type" value="Genomic_DNA"/>
</dbReference>
<dbReference type="SMART" id="SM00244">
    <property type="entry name" value="PHB"/>
    <property type="match status" value="1"/>
</dbReference>
<comment type="similarity">
    <text evidence="2 4">Belongs to the band 7/mec-2 family. Flotillin subfamily.</text>
</comment>
<dbReference type="GO" id="GO:1901890">
    <property type="term" value="P:positive regulation of cell junction assembly"/>
    <property type="evidence" value="ECO:0007669"/>
    <property type="project" value="TreeGrafter"/>
</dbReference>
<dbReference type="PANTHER" id="PTHR13806">
    <property type="entry name" value="FLOTILLIN-RELATED"/>
    <property type="match status" value="1"/>
</dbReference>
<dbReference type="GO" id="GO:0070528">
    <property type="term" value="P:protein kinase C signaling"/>
    <property type="evidence" value="ECO:0007669"/>
    <property type="project" value="TreeGrafter"/>
</dbReference>
<dbReference type="CDD" id="cd03399">
    <property type="entry name" value="SPFH_flotillin"/>
    <property type="match status" value="1"/>
</dbReference>
<dbReference type="Pfam" id="PF15975">
    <property type="entry name" value="Flot"/>
    <property type="match status" value="1"/>
</dbReference>
<evidence type="ECO:0000256" key="1">
    <source>
        <dbReference type="ARBA" id="ARBA00004370"/>
    </source>
</evidence>
<name>A0AA89BTV3_PINIB</name>